<sequence length="269" mass="31082">MEKYIDGEMNVIALAAACFIFVIRRHNEYARVSMTEMGSRIKCSPVLLREYLKFVEFYCNDGENQRSENVEIRNLEESVRKVLSSDGVRKLCQKYKVNEDNFLSTTLLLVKLADSCWIVTGRPLENVIKACAYFGFMSVLQRLVLPFNQFCSQSGFGFYKCLKRFGEIKRMILTLSKPLSRQPLDVKTCISHISTILKESHILRSHLLGKVTSKKAFDRLEYALYRLGRLGRPLNQKLISKSVEATEKRFASNAIERKQRNENVIFLII</sequence>
<feature type="domain" description="BRF2-like C-terminal" evidence="1">
    <location>
        <begin position="90"/>
        <end position="199"/>
    </location>
</feature>
<evidence type="ECO:0000313" key="3">
    <source>
        <dbReference type="Proteomes" id="UP000887159"/>
    </source>
</evidence>
<dbReference type="InterPro" id="IPR054078">
    <property type="entry name" value="BRF2-like_C"/>
</dbReference>
<comment type="caution">
    <text evidence="2">The sequence shown here is derived from an EMBL/GenBank/DDBJ whole genome shotgun (WGS) entry which is preliminary data.</text>
</comment>
<proteinExistence type="predicted"/>
<dbReference type="Proteomes" id="UP000887159">
    <property type="component" value="Unassembled WGS sequence"/>
</dbReference>
<name>A0A8X6W585_TRICX</name>
<reference evidence="2" key="1">
    <citation type="submission" date="2020-08" db="EMBL/GenBank/DDBJ databases">
        <title>Multicomponent nature underlies the extraordinary mechanical properties of spider dragline silk.</title>
        <authorList>
            <person name="Kono N."/>
            <person name="Nakamura H."/>
            <person name="Mori M."/>
            <person name="Yoshida Y."/>
            <person name="Ohtoshi R."/>
            <person name="Malay A.D."/>
            <person name="Moran D.A.P."/>
            <person name="Tomita M."/>
            <person name="Numata K."/>
            <person name="Arakawa K."/>
        </authorList>
    </citation>
    <scope>NUCLEOTIDE SEQUENCE</scope>
</reference>
<protein>
    <recommendedName>
        <fullName evidence="1">BRF2-like C-terminal domain-containing protein</fullName>
    </recommendedName>
</protein>
<dbReference type="Pfam" id="PF21886">
    <property type="entry name" value="BRF2-like_C_cyclin_rpt"/>
    <property type="match status" value="1"/>
</dbReference>
<gene>
    <name evidence="2" type="ORF">TNCV_1971211</name>
</gene>
<evidence type="ECO:0000313" key="2">
    <source>
        <dbReference type="EMBL" id="GFY28468.1"/>
    </source>
</evidence>
<accession>A0A8X6W585</accession>
<organism evidence="2 3">
    <name type="scientific">Trichonephila clavipes</name>
    <name type="common">Golden silk orbweaver</name>
    <name type="synonym">Nephila clavipes</name>
    <dbReference type="NCBI Taxonomy" id="2585209"/>
    <lineage>
        <taxon>Eukaryota</taxon>
        <taxon>Metazoa</taxon>
        <taxon>Ecdysozoa</taxon>
        <taxon>Arthropoda</taxon>
        <taxon>Chelicerata</taxon>
        <taxon>Arachnida</taxon>
        <taxon>Araneae</taxon>
        <taxon>Araneomorphae</taxon>
        <taxon>Entelegynae</taxon>
        <taxon>Araneoidea</taxon>
        <taxon>Nephilidae</taxon>
        <taxon>Trichonephila</taxon>
    </lineage>
</organism>
<evidence type="ECO:0000259" key="1">
    <source>
        <dbReference type="Pfam" id="PF21886"/>
    </source>
</evidence>
<keyword evidence="3" id="KW-1185">Reference proteome</keyword>
<dbReference type="EMBL" id="BMAU01021384">
    <property type="protein sequence ID" value="GFY28468.1"/>
    <property type="molecule type" value="Genomic_DNA"/>
</dbReference>
<dbReference type="AlphaFoldDB" id="A0A8X6W585"/>